<sequence length="85" mass="9919">MYSLNNTKYESILHSINSNEQYKYMVTFNQRTTAKIIGVSDSTLENWRREGIGPNFKKIDSGRRGRVLYLKTDIALWLSETIETL</sequence>
<organism evidence="2 3">
    <name type="scientific">Halarcobacter mediterraneus</name>
    <dbReference type="NCBI Taxonomy" id="2023153"/>
    <lineage>
        <taxon>Bacteria</taxon>
        <taxon>Pseudomonadati</taxon>
        <taxon>Campylobacterota</taxon>
        <taxon>Epsilonproteobacteria</taxon>
        <taxon>Campylobacterales</taxon>
        <taxon>Arcobacteraceae</taxon>
        <taxon>Halarcobacter</taxon>
    </lineage>
</organism>
<dbReference type="Gene3D" id="1.10.10.10">
    <property type="entry name" value="Winged helix-like DNA-binding domain superfamily/Winged helix DNA-binding domain"/>
    <property type="match status" value="1"/>
</dbReference>
<evidence type="ECO:0000313" key="3">
    <source>
        <dbReference type="Proteomes" id="UP000289718"/>
    </source>
</evidence>
<dbReference type="EMBL" id="NXIE01000001">
    <property type="protein sequence ID" value="RXK14573.1"/>
    <property type="molecule type" value="Genomic_DNA"/>
</dbReference>
<dbReference type="AlphaFoldDB" id="A0A4Q1AYX0"/>
<gene>
    <name evidence="2" type="ORF">CP965_03760</name>
</gene>
<accession>A0A4Q1AYX0</accession>
<dbReference type="SUPFAM" id="SSF46955">
    <property type="entry name" value="Putative DNA-binding domain"/>
    <property type="match status" value="1"/>
</dbReference>
<dbReference type="InterPro" id="IPR009061">
    <property type="entry name" value="DNA-bd_dom_put_sf"/>
</dbReference>
<dbReference type="InterPro" id="IPR036388">
    <property type="entry name" value="WH-like_DNA-bd_sf"/>
</dbReference>
<evidence type="ECO:0000259" key="1">
    <source>
        <dbReference type="Pfam" id="PF12728"/>
    </source>
</evidence>
<comment type="caution">
    <text evidence="2">The sequence shown here is derived from an EMBL/GenBank/DDBJ whole genome shotgun (WGS) entry which is preliminary data.</text>
</comment>
<dbReference type="RefSeq" id="WP_206732239.1">
    <property type="nucleotide sequence ID" value="NZ_NXIE01000001.1"/>
</dbReference>
<feature type="domain" description="Helix-turn-helix" evidence="1">
    <location>
        <begin position="33"/>
        <end position="80"/>
    </location>
</feature>
<name>A0A4Q1AYX0_9BACT</name>
<evidence type="ECO:0000313" key="2">
    <source>
        <dbReference type="EMBL" id="RXK14573.1"/>
    </source>
</evidence>
<dbReference type="Proteomes" id="UP000289718">
    <property type="component" value="Unassembled WGS sequence"/>
</dbReference>
<dbReference type="InterPro" id="IPR041657">
    <property type="entry name" value="HTH_17"/>
</dbReference>
<protein>
    <recommendedName>
        <fullName evidence="1">Helix-turn-helix domain-containing protein</fullName>
    </recommendedName>
</protein>
<proteinExistence type="predicted"/>
<reference evidence="2 3" key="1">
    <citation type="submission" date="2017-09" db="EMBL/GenBank/DDBJ databases">
        <title>Genomics of the genus Arcobacter.</title>
        <authorList>
            <person name="Perez-Cataluna A."/>
            <person name="Figueras M.J."/>
            <person name="Salas-Masso N."/>
        </authorList>
    </citation>
    <scope>NUCLEOTIDE SEQUENCE [LARGE SCALE GENOMIC DNA]</scope>
    <source>
        <strain evidence="2 3">F156-34</strain>
    </source>
</reference>
<dbReference type="Pfam" id="PF12728">
    <property type="entry name" value="HTH_17"/>
    <property type="match status" value="1"/>
</dbReference>
<keyword evidence="3" id="KW-1185">Reference proteome</keyword>